<keyword evidence="2" id="KW-1185">Reference proteome</keyword>
<comment type="caution">
    <text evidence="1">The sequence shown here is derived from an EMBL/GenBank/DDBJ whole genome shotgun (WGS) entry which is preliminary data.</text>
</comment>
<name>A0A8J3ZHB2_9ACTN</name>
<protein>
    <submittedName>
        <fullName evidence="1">Uncharacterized protein</fullName>
    </submittedName>
</protein>
<sequence>MTSRTVREAADTCERSFRFLVEEFEYRADPTRFDSGGFAVRYLGSVLGVEVDWYPRDPLTVWLVRLVDGDFPERASVRPAATLNYFDLEDVEAISNKTRQVESLQLYALPNEENADLLAANLKSCASDLLRGDLSRMPELERRILARARAVAVERYGVEGAARLGW</sequence>
<gene>
    <name evidence="1" type="ORF">Vau01_103240</name>
</gene>
<evidence type="ECO:0000313" key="1">
    <source>
        <dbReference type="EMBL" id="GIJ62808.1"/>
    </source>
</evidence>
<proteinExistence type="predicted"/>
<dbReference type="EMBL" id="BOPG01000083">
    <property type="protein sequence ID" value="GIJ62808.1"/>
    <property type="molecule type" value="Genomic_DNA"/>
</dbReference>
<dbReference type="Proteomes" id="UP000612585">
    <property type="component" value="Unassembled WGS sequence"/>
</dbReference>
<evidence type="ECO:0000313" key="2">
    <source>
        <dbReference type="Proteomes" id="UP000612585"/>
    </source>
</evidence>
<reference evidence="1" key="1">
    <citation type="submission" date="2021-01" db="EMBL/GenBank/DDBJ databases">
        <title>Whole genome shotgun sequence of Virgisporangium aurantiacum NBRC 16421.</title>
        <authorList>
            <person name="Komaki H."/>
            <person name="Tamura T."/>
        </authorList>
    </citation>
    <scope>NUCLEOTIDE SEQUENCE</scope>
    <source>
        <strain evidence="1">NBRC 16421</strain>
    </source>
</reference>
<accession>A0A8J3ZHB2</accession>
<dbReference type="AlphaFoldDB" id="A0A8J3ZHB2"/>
<organism evidence="1 2">
    <name type="scientific">Virgisporangium aurantiacum</name>
    <dbReference type="NCBI Taxonomy" id="175570"/>
    <lineage>
        <taxon>Bacteria</taxon>
        <taxon>Bacillati</taxon>
        <taxon>Actinomycetota</taxon>
        <taxon>Actinomycetes</taxon>
        <taxon>Micromonosporales</taxon>
        <taxon>Micromonosporaceae</taxon>
        <taxon>Virgisporangium</taxon>
    </lineage>
</organism>